<feature type="domain" description="MBG" evidence="5">
    <location>
        <begin position="1549"/>
        <end position="1619"/>
    </location>
</feature>
<dbReference type="Proteomes" id="UP000078582">
    <property type="component" value="Chromosome"/>
</dbReference>
<dbReference type="Pfam" id="PF17883">
    <property type="entry name" value="MBG"/>
    <property type="match status" value="4"/>
</dbReference>
<dbReference type="Pfam" id="PF19258">
    <property type="entry name" value="KxYKxGKxW_sig"/>
    <property type="match status" value="1"/>
</dbReference>
<dbReference type="GO" id="GO:0008270">
    <property type="term" value="F:zinc ion binding"/>
    <property type="evidence" value="ECO:0007669"/>
    <property type="project" value="UniProtKB-KW"/>
</dbReference>
<dbReference type="InterPro" id="IPR022263">
    <property type="entry name" value="KxYKxGKxW"/>
</dbReference>
<feature type="domain" description="MBG" evidence="5">
    <location>
        <begin position="2022"/>
        <end position="2093"/>
    </location>
</feature>
<dbReference type="PANTHER" id="PTHR46541">
    <property type="entry name" value="ZINC FINGER PROTEIN AEBP2"/>
    <property type="match status" value="1"/>
</dbReference>
<organism evidence="6 7">
    <name type="scientific">Loigolactobacillus backii</name>
    <dbReference type="NCBI Taxonomy" id="375175"/>
    <lineage>
        <taxon>Bacteria</taxon>
        <taxon>Bacillati</taxon>
        <taxon>Bacillota</taxon>
        <taxon>Bacilli</taxon>
        <taxon>Lactobacillales</taxon>
        <taxon>Lactobacillaceae</taxon>
        <taxon>Loigolactobacillus</taxon>
    </lineage>
</organism>
<evidence type="ECO:0000256" key="3">
    <source>
        <dbReference type="SAM" id="Phobius"/>
    </source>
</evidence>
<feature type="region of interest" description="Disordered" evidence="2">
    <location>
        <begin position="106"/>
        <end position="227"/>
    </location>
</feature>
<feature type="transmembrane region" description="Helical" evidence="3">
    <location>
        <begin position="2230"/>
        <end position="2247"/>
    </location>
</feature>
<dbReference type="InterPro" id="IPR041277">
    <property type="entry name" value="MBG_Lactobacillales"/>
</dbReference>
<accession>A0A192H083</accession>
<dbReference type="NCBIfam" id="TIGR03715">
    <property type="entry name" value="KxYKxGKxW"/>
    <property type="match status" value="1"/>
</dbReference>
<name>A0A192H083_9LACO</name>
<dbReference type="GO" id="GO:0006357">
    <property type="term" value="P:regulation of transcription by RNA polymerase II"/>
    <property type="evidence" value="ECO:0007669"/>
    <property type="project" value="TreeGrafter"/>
</dbReference>
<protein>
    <recommendedName>
        <fullName evidence="8">Gram-positive cocci surface proteins LPxTG domain-containing protein</fullName>
    </recommendedName>
</protein>
<dbReference type="InterPro" id="IPR052130">
    <property type="entry name" value="AEBP2/jing_C2H2-ZnF"/>
</dbReference>
<gene>
    <name evidence="6" type="ORF">AYR53_02665</name>
</gene>
<feature type="domain" description="MBG" evidence="5">
    <location>
        <begin position="1626"/>
        <end position="1697"/>
    </location>
</feature>
<evidence type="ECO:0000259" key="5">
    <source>
        <dbReference type="Pfam" id="PF18676"/>
    </source>
</evidence>
<feature type="domain" description="MBG" evidence="5">
    <location>
        <begin position="1824"/>
        <end position="1895"/>
    </location>
</feature>
<dbReference type="InterPro" id="IPR041286">
    <property type="entry name" value="MBG_2"/>
</dbReference>
<feature type="region of interest" description="Disordered" evidence="2">
    <location>
        <begin position="2098"/>
        <end position="2182"/>
    </location>
</feature>
<feature type="domain" description="MBG" evidence="4">
    <location>
        <begin position="1731"/>
        <end position="1820"/>
    </location>
</feature>
<dbReference type="OrthoDB" id="2262388at2"/>
<keyword evidence="3" id="KW-0472">Membrane</keyword>
<dbReference type="EMBL" id="CP014873">
    <property type="protein sequence ID" value="ANK61765.1"/>
    <property type="molecule type" value="Genomic_DNA"/>
</dbReference>
<feature type="compositionally biased region" description="Low complexity" evidence="2">
    <location>
        <begin position="106"/>
        <end position="204"/>
    </location>
</feature>
<keyword evidence="3" id="KW-1133">Transmembrane helix</keyword>
<dbReference type="Pfam" id="PF18676">
    <property type="entry name" value="MBG_2"/>
    <property type="match status" value="5"/>
</dbReference>
<evidence type="ECO:0000313" key="6">
    <source>
        <dbReference type="EMBL" id="ANK61765.1"/>
    </source>
</evidence>
<feature type="domain" description="MBG" evidence="4">
    <location>
        <begin position="1456"/>
        <end position="1544"/>
    </location>
</feature>
<feature type="compositionally biased region" description="Polar residues" evidence="2">
    <location>
        <begin position="205"/>
        <end position="220"/>
    </location>
</feature>
<feature type="domain" description="MBG" evidence="4">
    <location>
        <begin position="1929"/>
        <end position="2017"/>
    </location>
</feature>
<evidence type="ECO:0000313" key="7">
    <source>
        <dbReference type="Proteomes" id="UP000078582"/>
    </source>
</evidence>
<keyword evidence="7" id="KW-1185">Reference proteome</keyword>
<reference evidence="6 7" key="1">
    <citation type="submission" date="2016-03" db="EMBL/GenBank/DDBJ databases">
        <title>Pediococcus and Lactobacillus from brewery environment - whole genome sequencing and assembly.</title>
        <authorList>
            <person name="Behr J."/>
            <person name="Geissler A.J."/>
            <person name="Vogel R.F."/>
        </authorList>
    </citation>
    <scope>NUCLEOTIDE SEQUENCE [LARGE SCALE GENOMIC DNA]</scope>
    <source>
        <strain evidence="6 7">TMW 1.1989</strain>
    </source>
</reference>
<dbReference type="Gene3D" id="3.10.430.110">
    <property type="match status" value="4"/>
</dbReference>
<feature type="compositionally biased region" description="Low complexity" evidence="2">
    <location>
        <begin position="2172"/>
        <end position="2182"/>
    </location>
</feature>
<feature type="compositionally biased region" description="Polar residues" evidence="2">
    <location>
        <begin position="2148"/>
        <end position="2171"/>
    </location>
</feature>
<keyword evidence="1" id="KW-0732">Signal</keyword>
<feature type="compositionally biased region" description="Low complexity" evidence="2">
    <location>
        <begin position="2099"/>
        <end position="2147"/>
    </location>
</feature>
<evidence type="ECO:0000256" key="1">
    <source>
        <dbReference type="ARBA" id="ARBA00022729"/>
    </source>
</evidence>
<dbReference type="GeneID" id="42981139"/>
<dbReference type="STRING" id="375175.AYR53_02665"/>
<evidence type="ECO:0008006" key="8">
    <source>
        <dbReference type="Google" id="ProtNLM"/>
    </source>
</evidence>
<evidence type="ECO:0000259" key="4">
    <source>
        <dbReference type="Pfam" id="PF17883"/>
    </source>
</evidence>
<feature type="domain" description="MBG" evidence="4">
    <location>
        <begin position="1252"/>
        <end position="1346"/>
    </location>
</feature>
<keyword evidence="3" id="KW-0812">Transmembrane</keyword>
<dbReference type="PANTHER" id="PTHR46541:SF1">
    <property type="entry name" value="ZINC FINGER PROTEIN AEBP2"/>
    <property type="match status" value="1"/>
</dbReference>
<sequence>MNNKFSQLDTKQHYKMYKAGKRWLVAGISVVALGSFLAVDQVNAATTDAATAATTSNATATLQPASTVLPVAKSTATSASTANSNANSLAKTSTASAASTTASSAATASQASSAATSTTAATSNTTNKSTAVSSTATATASNDISSTSTAATGNTTTTSTASTTVSASSNTSTTASSASTDTASTATTDSVPATTSTAATNTPNKISTNPSASATTNPQKTAANTSTAATNIDSKITANVNAAATYATTIQNKLPAGVNVTTSDNQLVVNLNSGVSEEELQRLETLLSTSPVAVTLNATSATAPTTNLASTSAVGITLNGSSTSAAINLLTSDTANGEAHIVISGHVAAGDSFQLVLPYGLHVVGYDHNLFTVTPSGSATSKTNPETLTFTATDSSGSFGLNVFVEAANDYLQIADQSQASLNLVSGATTLATIPITFTNPTAYTTTQEITRVQPTTSDTPTVTTGEEYGYQVRFSAGTYNINGGESNDSYRTQLANIVVTIPVPAGFQLDAANSTLLTTNGLSDTDNKATFTQDGVGSDVIVTYPATTLKSDIFVKILGSYVTGTPTDGDIEAASTPSVTGTFLGTPLTVTATTPLTDNLTEPTYSSYFSILNSNESNSLLLGQTAYANHDKEQTGKDNNLLFMTNFKNLSNHTVTNDTLVTVPNGLYVTSMRTPTTGNNSDSYPAGTTFTITAIAWDGTPETKTIGLGELFKPDFAANQGVASFEVKTNLAPGIGYTGTYVSSNDGTQNFHYYGYVIQNYQNGTAVTSGTKLVINEKDLTSGATAKGTVTATDVPVSAISNVNTYTAQNNDSVINTGDTITALYNSVTNVADTYEGPENETLPFEPIVYIVAPAGTSFAGNGDLSKALTMSTADLQAAKVTQLADTADGRQVIELNWTGTGISPVINGNLKANFVVNADELPGDKITVSSDNDGGTFFITSKMNLIQYTYNGHDYAINVAGNADSQVVGSDWTVENNQLYMDNNDFTWLISAPSELVTQDGLKNTTDTPYSVYDTADPTNTSATFTLGGSTTGDYRFTLYNGTDNALATAAEYVALPSTANGDAYGLELTGPVTTPASGETVLYSTGYGDSTTDNIDSAGYLPASSIKNWSQVRSFIITTTNLGAKDMIELYAPMQVATDATPADVGEIDLTQTNTVATDSTGNKITATNTIGAQLALATENLPVNYYLVGTTTKLAASTTLTGNYSTAYTATAADIANYTLVGAATQKGTFAPNGVVNFYYQLNATGNVPNNTKVYANTPVFTTAPVLTLTAADGTTTTYQLQTGDYVFTQPGQSKVTPITVGTYTLALTAQGLKHLAAAEPTLNLQNATALESNAATDTITPAKASLTADSASYVYDGQAHSLTITPNGLLNGDTLTYSVTGNSRTNAGSNAVTLTLAENNTTNSNYTVTLQNGTLTVTPLTLTTPANPNDPSAPINPTNPSDNPQLTTSLVVQGATKVYDGTANTDPTTYTVLAPSADKDFVVPKLTASDFDLSGITSQNVGSYSVKLSAAGITKLQNANSNYDFTAADVQSGLFTITPAKASLTADSASYVYDGQAHSLTITPNGLLNGDTLTYSVTGNSRTNAGSNAVTLTLAENNTTNSNYTVTLQNGTLTVTPAKATLTADSASYVYDGQAHSLTITPNGLLNGDTLTYSVAGNSRTNAGSNAVTLTLAENNTTNSNYTVTLQNGTLTVTPLALTTPTNPNDPSAPVNPTKPSDNPQLATSLVVQGATKVYDGTASTDPTTYTVLAPSADKDFVVPQLTASDFDLSGITSQNVGHYTVKLSVAGITKLQKANSNYDFTAADVQSGLFTITPAKATLTADSASYVYDGQAHSLTITPNGLLNGDTLTYSVAGNSRTNAGSNTVILTLAENNTTNSNYTVTLQNGTLTVTPLALTTPANPNDPSAPVNPTKPSDNPQLATSLVVQGATKVYDGTASTDPTTYTVLAPSADKSFVVPQLTASDFDLSGITSQNVGSYTVKLSTAGITKLQNANPNYDFTAADVQSGLLTIIPAKATLTADSASYVYDGQAHSLTITPTGLLNGDTLAYSVTGNSRTNVGSNTVTLTLTANNATNSNYTVTLQNGILTVTPAKTTGDNNTGGNTDTTTGNNTTGNNVGTGTTTSNNTPANNGGTVTGNKTTGSAGTVTSNNTHNTTGTATDNNTPANNMSKTTNNNTTSTINLAKKQTGNTTLTKEKSTKKTNTTVAGSVLSKLPQTGEATGERTLLATIGVMLLTGILGIFDQKRKHEKE</sequence>
<feature type="domain" description="MBG" evidence="5">
    <location>
        <begin position="1351"/>
        <end position="1421"/>
    </location>
</feature>
<dbReference type="RefSeq" id="WP_068279511.1">
    <property type="nucleotide sequence ID" value="NZ_CP014873.1"/>
</dbReference>
<feature type="region of interest" description="Disordered" evidence="2">
    <location>
        <begin position="1705"/>
        <end position="1724"/>
    </location>
</feature>
<evidence type="ECO:0000256" key="2">
    <source>
        <dbReference type="SAM" id="MobiDB-lite"/>
    </source>
</evidence>
<proteinExistence type="predicted"/>